<dbReference type="SUPFAM" id="SSF48452">
    <property type="entry name" value="TPR-like"/>
    <property type="match status" value="1"/>
</dbReference>
<feature type="domain" description="RagB/SusD" evidence="6">
    <location>
        <begin position="318"/>
        <end position="507"/>
    </location>
</feature>
<protein>
    <submittedName>
        <fullName evidence="9">RagB/SusD family nutrient uptake outer membrane protein</fullName>
    </submittedName>
</protein>
<dbReference type="EMBL" id="WCLP01000006">
    <property type="protein sequence ID" value="KAB5283385.1"/>
    <property type="molecule type" value="Genomic_DNA"/>
</dbReference>
<reference evidence="10 11" key="1">
    <citation type="journal article" date="2019" name="Nat. Med.">
        <title>A library of human gut bacterial isolates paired with longitudinal multiomics data enables mechanistic microbiome research.</title>
        <authorList>
            <person name="Poyet M."/>
            <person name="Groussin M."/>
            <person name="Gibbons S.M."/>
            <person name="Avila-Pacheco J."/>
            <person name="Jiang X."/>
            <person name="Kearney S.M."/>
            <person name="Perrotta A.R."/>
            <person name="Berdy B."/>
            <person name="Zhao S."/>
            <person name="Lieberman T.D."/>
            <person name="Swanson P.K."/>
            <person name="Smith M."/>
            <person name="Roesemann S."/>
            <person name="Alexander J.E."/>
            <person name="Rich S.A."/>
            <person name="Livny J."/>
            <person name="Vlamakis H."/>
            <person name="Clish C."/>
            <person name="Bullock K."/>
            <person name="Deik A."/>
            <person name="Scott J."/>
            <person name="Pierce K.A."/>
            <person name="Xavier R.J."/>
            <person name="Alm E.J."/>
        </authorList>
    </citation>
    <scope>NUCLEOTIDE SEQUENCE [LARGE SCALE GENOMIC DNA]</scope>
    <source>
        <strain evidence="8 10">BIOML-A17</strain>
        <strain evidence="9 11">BIOML-A6</strain>
    </source>
</reference>
<keyword evidence="5" id="KW-0998">Cell outer membrane</keyword>
<evidence type="ECO:0000259" key="6">
    <source>
        <dbReference type="Pfam" id="PF07980"/>
    </source>
</evidence>
<feature type="domain" description="SusD-like N-terminal" evidence="7">
    <location>
        <begin position="56"/>
        <end position="227"/>
    </location>
</feature>
<evidence type="ECO:0000313" key="10">
    <source>
        <dbReference type="Proteomes" id="UP000440773"/>
    </source>
</evidence>
<dbReference type="InterPro" id="IPR011990">
    <property type="entry name" value="TPR-like_helical_dom_sf"/>
</dbReference>
<comment type="caution">
    <text evidence="9">The sequence shown here is derived from an EMBL/GenBank/DDBJ whole genome shotgun (WGS) entry which is preliminary data.</text>
</comment>
<comment type="similarity">
    <text evidence="2">Belongs to the SusD family.</text>
</comment>
<dbReference type="RefSeq" id="WP_117940953.1">
    <property type="nucleotide sequence ID" value="NZ_CP081913.1"/>
</dbReference>
<dbReference type="InterPro" id="IPR033985">
    <property type="entry name" value="SusD-like_N"/>
</dbReference>
<evidence type="ECO:0000259" key="7">
    <source>
        <dbReference type="Pfam" id="PF14322"/>
    </source>
</evidence>
<evidence type="ECO:0000313" key="9">
    <source>
        <dbReference type="EMBL" id="KAB5315600.1"/>
    </source>
</evidence>
<evidence type="ECO:0000256" key="2">
    <source>
        <dbReference type="ARBA" id="ARBA00006275"/>
    </source>
</evidence>
<dbReference type="Pfam" id="PF07980">
    <property type="entry name" value="SusD_RagB"/>
    <property type="match status" value="1"/>
</dbReference>
<dbReference type="Proteomes" id="UP000467334">
    <property type="component" value="Unassembled WGS sequence"/>
</dbReference>
<dbReference type="AlphaFoldDB" id="A0A413MZR7"/>
<keyword evidence="3" id="KW-0732">Signal</keyword>
<evidence type="ECO:0000313" key="11">
    <source>
        <dbReference type="Proteomes" id="UP000467334"/>
    </source>
</evidence>
<dbReference type="Proteomes" id="UP000440773">
    <property type="component" value="Unassembled WGS sequence"/>
</dbReference>
<dbReference type="Gene3D" id="1.25.40.390">
    <property type="match status" value="1"/>
</dbReference>
<comment type="subcellular location">
    <subcellularLocation>
        <location evidence="1">Cell outer membrane</location>
    </subcellularLocation>
</comment>
<evidence type="ECO:0000256" key="1">
    <source>
        <dbReference type="ARBA" id="ARBA00004442"/>
    </source>
</evidence>
<dbReference type="InterPro" id="IPR012944">
    <property type="entry name" value="SusD_RagB_dom"/>
</dbReference>
<evidence type="ECO:0000313" key="8">
    <source>
        <dbReference type="EMBL" id="KAB5283385.1"/>
    </source>
</evidence>
<evidence type="ECO:0000256" key="4">
    <source>
        <dbReference type="ARBA" id="ARBA00023136"/>
    </source>
</evidence>
<gene>
    <name evidence="9" type="ORF">F9958_04475</name>
    <name evidence="8" type="ORF">F9962_03375</name>
</gene>
<evidence type="ECO:0000256" key="5">
    <source>
        <dbReference type="ARBA" id="ARBA00023237"/>
    </source>
</evidence>
<organism evidence="9 11">
    <name type="scientific">Bacteroides stercoris</name>
    <dbReference type="NCBI Taxonomy" id="46506"/>
    <lineage>
        <taxon>Bacteria</taxon>
        <taxon>Pseudomonadati</taxon>
        <taxon>Bacteroidota</taxon>
        <taxon>Bacteroidia</taxon>
        <taxon>Bacteroidales</taxon>
        <taxon>Bacteroidaceae</taxon>
        <taxon>Bacteroides</taxon>
    </lineage>
</organism>
<evidence type="ECO:0000256" key="3">
    <source>
        <dbReference type="ARBA" id="ARBA00022729"/>
    </source>
</evidence>
<keyword evidence="4" id="KW-0472">Membrane</keyword>
<proteinExistence type="inferred from homology"/>
<dbReference type="CDD" id="cd08977">
    <property type="entry name" value="SusD"/>
    <property type="match status" value="1"/>
</dbReference>
<sequence length="507" mass="57128">MKLKHKILTLIAGTLTTFVLTSCNDFLDRDPLGQFTEDDAPNALIGGKMYNVYYLIRSYNITAGIPAFMIHMVRSEDSEKGSDAGDGADQAAMWDDFQYTASNGTLSAYWGQNYKIIYQCNEILDDLENSGNKDDLENVRTKGEALFFRAYCYFNLVRAWGEVPLVTFKVKEASDANVPKAAVNEIYEQIDKDLTEAEKCLPLTWTSEYIGRITWGAARSLHARTYMMRNDWDNMYDASTEVIKSGLYNLNTPVDKVFTVEGENCGESVFELQCESTDALKNSDVIGSQFCQVQGVRGAGDWDLGWGWHMGTTLLGQAFEPGDPRKDATLLYFRRSISDPITPENTNKPYGESPVSTAMGAYFNKKAYTEPELRKKYTKDGFWVNIRIIRYPDVLLMAAEAANEKGIPGEAIDYLEQVRAHARGTDSSILPKVTSTDQSTLRDAIRHERRVELALEPDRFYDLVRWGIAKEVLQAAGKNYQDKNALLPLPQEEIDKSNGVLKQNPDY</sequence>
<dbReference type="Pfam" id="PF14322">
    <property type="entry name" value="SusD-like_3"/>
    <property type="match status" value="1"/>
</dbReference>
<dbReference type="PROSITE" id="PS51257">
    <property type="entry name" value="PROKAR_LIPOPROTEIN"/>
    <property type="match status" value="1"/>
</dbReference>
<name>A0A413MZR7_BACSE</name>
<accession>A0A413MZR7</accession>
<dbReference type="GO" id="GO:0009279">
    <property type="term" value="C:cell outer membrane"/>
    <property type="evidence" value="ECO:0007669"/>
    <property type="project" value="UniProtKB-SubCell"/>
</dbReference>
<dbReference type="EMBL" id="WCLE01000006">
    <property type="protein sequence ID" value="KAB5315600.1"/>
    <property type="molecule type" value="Genomic_DNA"/>
</dbReference>